<dbReference type="Proteomes" id="UP000475532">
    <property type="component" value="Unassembled WGS sequence"/>
</dbReference>
<protein>
    <submittedName>
        <fullName evidence="1">Uncharacterized protein</fullName>
    </submittedName>
</protein>
<dbReference type="RefSeq" id="WP_163060733.1">
    <property type="nucleotide sequence ID" value="NZ_JAAGLI010000805.1"/>
</dbReference>
<accession>A0A6L9QNM3</accession>
<dbReference type="EMBL" id="JAAGLI010000805">
    <property type="protein sequence ID" value="NEA26666.1"/>
    <property type="molecule type" value="Genomic_DNA"/>
</dbReference>
<evidence type="ECO:0000313" key="2">
    <source>
        <dbReference type="Proteomes" id="UP000475532"/>
    </source>
</evidence>
<reference evidence="1 2" key="1">
    <citation type="submission" date="2020-01" db="EMBL/GenBank/DDBJ databases">
        <title>Insect and environment-associated Actinomycetes.</title>
        <authorList>
            <person name="Currrie C."/>
            <person name="Chevrette M."/>
            <person name="Carlson C."/>
            <person name="Stubbendieck R."/>
            <person name="Wendt-Pienkowski E."/>
        </authorList>
    </citation>
    <scope>NUCLEOTIDE SEQUENCE [LARGE SCALE GENOMIC DNA]</scope>
    <source>
        <strain evidence="1 2">SID10258</strain>
    </source>
</reference>
<name>A0A6L9QNM3_9ACTN</name>
<evidence type="ECO:0000313" key="1">
    <source>
        <dbReference type="EMBL" id="NEA26666.1"/>
    </source>
</evidence>
<comment type="caution">
    <text evidence="1">The sequence shown here is derived from an EMBL/GenBank/DDBJ whole genome shotgun (WGS) entry which is preliminary data.</text>
</comment>
<sequence length="51" mass="5349">MPLTRCAAVIIAAALAHGRGGFVAPCGDVKAAAEALDLVLKERMFPGRRWA</sequence>
<gene>
    <name evidence="1" type="ORF">G3I70_29835</name>
</gene>
<organism evidence="1 2">
    <name type="scientific">Actinomadura bangladeshensis</name>
    <dbReference type="NCBI Taxonomy" id="453573"/>
    <lineage>
        <taxon>Bacteria</taxon>
        <taxon>Bacillati</taxon>
        <taxon>Actinomycetota</taxon>
        <taxon>Actinomycetes</taxon>
        <taxon>Streptosporangiales</taxon>
        <taxon>Thermomonosporaceae</taxon>
        <taxon>Actinomadura</taxon>
    </lineage>
</organism>
<dbReference type="AlphaFoldDB" id="A0A6L9QNM3"/>
<proteinExistence type="predicted"/>